<protein>
    <submittedName>
        <fullName evidence="3">Uncharacterized protein</fullName>
    </submittedName>
</protein>
<organism evidence="2 3">
    <name type="scientific">Romanomermis culicivorax</name>
    <name type="common">Nematode worm</name>
    <dbReference type="NCBI Taxonomy" id="13658"/>
    <lineage>
        <taxon>Eukaryota</taxon>
        <taxon>Metazoa</taxon>
        <taxon>Ecdysozoa</taxon>
        <taxon>Nematoda</taxon>
        <taxon>Enoplea</taxon>
        <taxon>Dorylaimia</taxon>
        <taxon>Mermithida</taxon>
        <taxon>Mermithoidea</taxon>
        <taxon>Mermithidae</taxon>
        <taxon>Romanomermis</taxon>
    </lineage>
</organism>
<dbReference type="WBParaSite" id="nRc.2.0.1.t36469-RA">
    <property type="protein sequence ID" value="nRc.2.0.1.t36469-RA"/>
    <property type="gene ID" value="nRc.2.0.1.g36469"/>
</dbReference>
<evidence type="ECO:0000313" key="2">
    <source>
        <dbReference type="Proteomes" id="UP000887565"/>
    </source>
</evidence>
<feature type="compositionally biased region" description="Acidic residues" evidence="1">
    <location>
        <begin position="19"/>
        <end position="33"/>
    </location>
</feature>
<evidence type="ECO:0000256" key="1">
    <source>
        <dbReference type="SAM" id="MobiDB-lite"/>
    </source>
</evidence>
<reference evidence="3" key="1">
    <citation type="submission" date="2022-11" db="UniProtKB">
        <authorList>
            <consortium name="WormBaseParasite"/>
        </authorList>
    </citation>
    <scope>IDENTIFICATION</scope>
</reference>
<feature type="region of interest" description="Disordered" evidence="1">
    <location>
        <begin position="1"/>
        <end position="37"/>
    </location>
</feature>
<dbReference type="AlphaFoldDB" id="A0A915KEV3"/>
<name>A0A915KEV3_ROMCU</name>
<sequence length="118" mass="13245">MKSDILDADDEPKVRSVQVDEDVMELESEEEADSALLGEEGYKQLELEAYIQDSLDLQCHIAIGDRYAYRSSLEMELNYGRDAKSMHVAAAGYAFENDDIYGDDTKLGADPTARKMKI</sequence>
<accession>A0A915KEV3</accession>
<feature type="compositionally biased region" description="Acidic residues" evidence="1">
    <location>
        <begin position="1"/>
        <end position="10"/>
    </location>
</feature>
<dbReference type="Proteomes" id="UP000887565">
    <property type="component" value="Unplaced"/>
</dbReference>
<evidence type="ECO:0000313" key="3">
    <source>
        <dbReference type="WBParaSite" id="nRc.2.0.1.t36469-RA"/>
    </source>
</evidence>
<keyword evidence="2" id="KW-1185">Reference proteome</keyword>
<proteinExistence type="predicted"/>